<dbReference type="InterPro" id="IPR020846">
    <property type="entry name" value="MFS_dom"/>
</dbReference>
<dbReference type="SUPFAM" id="SSF103473">
    <property type="entry name" value="MFS general substrate transporter"/>
    <property type="match status" value="1"/>
</dbReference>
<evidence type="ECO:0000256" key="1">
    <source>
        <dbReference type="ARBA" id="ARBA00004651"/>
    </source>
</evidence>
<keyword evidence="6 8" id="KW-1133">Transmembrane helix</keyword>
<protein>
    <submittedName>
        <fullName evidence="10">MHS family proline/betaine transporter-like MFS transporter</fullName>
    </submittedName>
</protein>
<proteinExistence type="predicted"/>
<feature type="transmembrane region" description="Helical" evidence="8">
    <location>
        <begin position="202"/>
        <end position="221"/>
    </location>
</feature>
<feature type="transmembrane region" description="Helical" evidence="8">
    <location>
        <begin position="319"/>
        <end position="337"/>
    </location>
</feature>
<dbReference type="InterPro" id="IPR051084">
    <property type="entry name" value="H+-coupled_symporters"/>
</dbReference>
<evidence type="ECO:0000313" key="11">
    <source>
        <dbReference type="Proteomes" id="UP000237381"/>
    </source>
</evidence>
<dbReference type="EMBL" id="PQGA01000029">
    <property type="protein sequence ID" value="POR45781.1"/>
    <property type="molecule type" value="Genomic_DNA"/>
</dbReference>
<feature type="transmembrane region" description="Helical" evidence="8">
    <location>
        <begin position="242"/>
        <end position="270"/>
    </location>
</feature>
<keyword evidence="7 8" id="KW-0472">Membrane</keyword>
<evidence type="ECO:0000256" key="5">
    <source>
        <dbReference type="ARBA" id="ARBA00022847"/>
    </source>
</evidence>
<dbReference type="Proteomes" id="UP000237381">
    <property type="component" value="Unassembled WGS sequence"/>
</dbReference>
<feature type="transmembrane region" description="Helical" evidence="8">
    <location>
        <begin position="126"/>
        <end position="146"/>
    </location>
</feature>
<dbReference type="PROSITE" id="PS50850">
    <property type="entry name" value="MFS"/>
    <property type="match status" value="1"/>
</dbReference>
<feature type="transmembrane region" description="Helical" evidence="8">
    <location>
        <begin position="167"/>
        <end position="190"/>
    </location>
</feature>
<keyword evidence="11" id="KW-1185">Reference proteome</keyword>
<gene>
    <name evidence="10" type="ORF">B0G62_1296</name>
</gene>
<dbReference type="RefSeq" id="WP_103707583.1">
    <property type="nucleotide sequence ID" value="NZ_PQGA01000029.1"/>
</dbReference>
<evidence type="ECO:0000259" key="9">
    <source>
        <dbReference type="PROSITE" id="PS50850"/>
    </source>
</evidence>
<feature type="transmembrane region" description="Helical" evidence="8">
    <location>
        <begin position="414"/>
        <end position="434"/>
    </location>
</feature>
<comment type="caution">
    <text evidence="10">The sequence shown here is derived from an EMBL/GenBank/DDBJ whole genome shotgun (WGS) entry which is preliminary data.</text>
</comment>
<reference evidence="10 11" key="1">
    <citation type="submission" date="2018-01" db="EMBL/GenBank/DDBJ databases">
        <title>Genomic Encyclopedia of Type Strains, Phase III (KMG-III): the genomes of soil and plant-associated and newly described type strains.</title>
        <authorList>
            <person name="Whitman W."/>
        </authorList>
    </citation>
    <scope>NUCLEOTIDE SEQUENCE [LARGE SCALE GENOMIC DNA]</scope>
    <source>
        <strain evidence="10 11">JCM 18070</strain>
    </source>
</reference>
<dbReference type="Gene3D" id="1.20.1250.20">
    <property type="entry name" value="MFS general substrate transporter like domains"/>
    <property type="match status" value="1"/>
</dbReference>
<dbReference type="GO" id="GO:0005886">
    <property type="term" value="C:plasma membrane"/>
    <property type="evidence" value="ECO:0007669"/>
    <property type="project" value="UniProtKB-SubCell"/>
</dbReference>
<keyword evidence="5" id="KW-0769">Symport</keyword>
<dbReference type="PANTHER" id="PTHR43528">
    <property type="entry name" value="ALPHA-KETOGLUTARATE PERMEASE"/>
    <property type="match status" value="1"/>
</dbReference>
<accession>A0A2S4LTI3</accession>
<dbReference type="GO" id="GO:0015293">
    <property type="term" value="F:symporter activity"/>
    <property type="evidence" value="ECO:0007669"/>
    <property type="project" value="UniProtKB-KW"/>
</dbReference>
<keyword evidence="4 8" id="KW-0812">Transmembrane</keyword>
<evidence type="ECO:0000256" key="6">
    <source>
        <dbReference type="ARBA" id="ARBA00022989"/>
    </source>
</evidence>
<comment type="subcellular location">
    <subcellularLocation>
        <location evidence="1">Cell membrane</location>
        <topology evidence="1">Multi-pass membrane protein</topology>
    </subcellularLocation>
</comment>
<dbReference type="InterPro" id="IPR036259">
    <property type="entry name" value="MFS_trans_sf"/>
</dbReference>
<evidence type="ECO:0000256" key="3">
    <source>
        <dbReference type="ARBA" id="ARBA00022475"/>
    </source>
</evidence>
<dbReference type="PANTHER" id="PTHR43528:SF8">
    <property type="entry name" value="BLR0239 PROTEIN"/>
    <property type="match status" value="1"/>
</dbReference>
<keyword evidence="2" id="KW-0813">Transport</keyword>
<evidence type="ECO:0000313" key="10">
    <source>
        <dbReference type="EMBL" id="POR45781.1"/>
    </source>
</evidence>
<keyword evidence="3" id="KW-1003">Cell membrane</keyword>
<feature type="transmembrane region" description="Helical" evidence="8">
    <location>
        <begin position="102"/>
        <end position="120"/>
    </location>
</feature>
<feature type="transmembrane region" description="Helical" evidence="8">
    <location>
        <begin position="386"/>
        <end position="408"/>
    </location>
</feature>
<evidence type="ECO:0000256" key="8">
    <source>
        <dbReference type="SAM" id="Phobius"/>
    </source>
</evidence>
<feature type="domain" description="Major facilitator superfamily (MFS) profile" evidence="9">
    <location>
        <begin position="30"/>
        <end position="438"/>
    </location>
</feature>
<evidence type="ECO:0000256" key="2">
    <source>
        <dbReference type="ARBA" id="ARBA00022448"/>
    </source>
</evidence>
<dbReference type="AlphaFoldDB" id="A0A2S4LTI3"/>
<evidence type="ECO:0000256" key="7">
    <source>
        <dbReference type="ARBA" id="ARBA00023136"/>
    </source>
</evidence>
<feature type="transmembrane region" description="Helical" evidence="8">
    <location>
        <begin position="349"/>
        <end position="374"/>
    </location>
</feature>
<dbReference type="FunFam" id="1.20.1250.20:FF:000001">
    <property type="entry name" value="Dicarboxylate MFS transporter"/>
    <property type="match status" value="1"/>
</dbReference>
<dbReference type="InterPro" id="IPR011701">
    <property type="entry name" value="MFS"/>
</dbReference>
<evidence type="ECO:0000256" key="4">
    <source>
        <dbReference type="ARBA" id="ARBA00022692"/>
    </source>
</evidence>
<name>A0A2S4LTI3_9BURK</name>
<feature type="transmembrane region" description="Helical" evidence="8">
    <location>
        <begin position="58"/>
        <end position="82"/>
    </location>
</feature>
<dbReference type="OrthoDB" id="6766492at2"/>
<organism evidence="10 11">
    <name type="scientific">Paraburkholderia eburnea</name>
    <dbReference type="NCBI Taxonomy" id="1189126"/>
    <lineage>
        <taxon>Bacteria</taxon>
        <taxon>Pseudomonadati</taxon>
        <taxon>Pseudomonadota</taxon>
        <taxon>Betaproteobacteria</taxon>
        <taxon>Burkholderiales</taxon>
        <taxon>Burkholderiaceae</taxon>
        <taxon>Paraburkholderia</taxon>
    </lineage>
</organism>
<feature type="transmembrane region" description="Helical" evidence="8">
    <location>
        <begin position="290"/>
        <end position="312"/>
    </location>
</feature>
<dbReference type="Pfam" id="PF07690">
    <property type="entry name" value="MFS_1"/>
    <property type="match status" value="1"/>
</dbReference>
<sequence length="438" mass="46087">MGNRSAGCETGLAATQHASGKYAGTNTPREIVAAALGNALEWFDFITYGYFATVIAKLFFPAAGLTGALLLATATFGVGFVVRPLGSLILGLYGDRVGRKNALTLTIWLMTVGTALIAIAPPYQQAGWVGAALLVLARLIQGFAASGEYGSAVAFLAEKAPATRRNFYVSLQMSTTMLAIVAGGAVGTSLTYALDQAQLESWGWRVPFVIGLLIGPVGFYVRKHVTEPDLLTDAERLSTKAVIAQLFAAQLRTTLTAIGVTIVGTVAFYLNLIYMPTFAVRQLGLPLSAPFMSTAVAGLVMAVCAPAAGLLADLKFRPVILFSVATAAIALLTYPFYAWLIRYPTLTNLLLMQAALAIPMGTISGLVPAVVSRLFPPEVRSTGLSISYNIPTTVFGGFSPLIVTYLIGTTANKAAPAFYIVAAAVLSLLAAMMLPRAR</sequence>